<evidence type="ECO:0000313" key="1">
    <source>
        <dbReference type="EMBL" id="QKF67919.1"/>
    </source>
</evidence>
<name>A0AAE7B9Q3_9BACT</name>
<reference evidence="1 2" key="1">
    <citation type="submission" date="2020-05" db="EMBL/GenBank/DDBJ databases">
        <title>Complete genome sequencing of Campylobacter and Arcobacter type strains.</title>
        <authorList>
            <person name="Miller W.G."/>
            <person name="Yee E."/>
        </authorList>
    </citation>
    <scope>NUCLEOTIDE SEQUENCE [LARGE SCALE GENOMIC DNA]</scope>
    <source>
        <strain evidence="1 2">LMG 26156</strain>
    </source>
</reference>
<dbReference type="EMBL" id="CP053840">
    <property type="protein sequence ID" value="QKF67919.1"/>
    <property type="molecule type" value="Genomic_DNA"/>
</dbReference>
<evidence type="ECO:0000313" key="2">
    <source>
        <dbReference type="Proteomes" id="UP000503482"/>
    </source>
</evidence>
<gene>
    <name evidence="1" type="ORF">AVENP_2395</name>
</gene>
<keyword evidence="2" id="KW-1185">Reference proteome</keyword>
<organism evidence="1 2">
    <name type="scientific">Arcobacter venerupis</name>
    <dbReference type="NCBI Taxonomy" id="1054033"/>
    <lineage>
        <taxon>Bacteria</taxon>
        <taxon>Pseudomonadati</taxon>
        <taxon>Campylobacterota</taxon>
        <taxon>Epsilonproteobacteria</taxon>
        <taxon>Campylobacterales</taxon>
        <taxon>Arcobacteraceae</taxon>
        <taxon>Arcobacter</taxon>
    </lineage>
</organism>
<accession>A0AAE7B9Q3</accession>
<sequence>MRIKAFLTSGRFKIISVFKIDDIKNIAAVYPRWEYVL</sequence>
<protein>
    <submittedName>
        <fullName evidence="1">Uncharacterized protein</fullName>
    </submittedName>
</protein>
<dbReference type="KEGG" id="avp:AVENP_2395"/>
<proteinExistence type="predicted"/>
<dbReference type="Proteomes" id="UP000503482">
    <property type="component" value="Chromosome"/>
</dbReference>
<dbReference type="AlphaFoldDB" id="A0AAE7B9Q3"/>